<evidence type="ECO:0000313" key="1">
    <source>
        <dbReference type="EMBL" id="MFD3955921.1"/>
    </source>
</evidence>
<keyword evidence="2" id="KW-1185">Reference proteome</keyword>
<reference evidence="1 2" key="1">
    <citation type="submission" date="2024-09" db="EMBL/GenBank/DDBJ databases">
        <title>The Natural Products Discovery Center: Release of the First 8490 Sequenced Strains for Exploring Actinobacteria Biosynthetic Diversity.</title>
        <authorList>
            <person name="Kalkreuter E."/>
            <person name="Kautsar S.A."/>
            <person name="Yang D."/>
            <person name="Bader C.D."/>
            <person name="Teijaro C.N."/>
            <person name="Fluegel L."/>
            <person name="Davis C.M."/>
            <person name="Simpson J.R."/>
            <person name="Lauterbach L."/>
            <person name="Steele A.D."/>
            <person name="Gui C."/>
            <person name="Meng S."/>
            <person name="Li G."/>
            <person name="Viehrig K."/>
            <person name="Ye F."/>
            <person name="Su P."/>
            <person name="Kiefer A.F."/>
            <person name="Nichols A."/>
            <person name="Cepeda A.J."/>
            <person name="Yan W."/>
            <person name="Fan B."/>
            <person name="Jiang Y."/>
            <person name="Adhikari A."/>
            <person name="Zheng C.-J."/>
            <person name="Schuster L."/>
            <person name="Cowan T.M."/>
            <person name="Smanski M.J."/>
            <person name="Chevrette M.G."/>
            <person name="De Carvalho L.P.S."/>
            <person name="Shen B."/>
        </authorList>
    </citation>
    <scope>NUCLEOTIDE SEQUENCE [LARGE SCALE GENOMIC DNA]</scope>
    <source>
        <strain evidence="1 2">NPDC058584</strain>
    </source>
</reference>
<proteinExistence type="predicted"/>
<dbReference type="RefSeq" id="WP_079167568.1">
    <property type="nucleotide sequence ID" value="NZ_JBHVRE010000013.1"/>
</dbReference>
<dbReference type="EMBL" id="JBHXPM010000005">
    <property type="protein sequence ID" value="MFD3955921.1"/>
    <property type="molecule type" value="Genomic_DNA"/>
</dbReference>
<accession>A0ABW6DQ11</accession>
<evidence type="ECO:0000313" key="2">
    <source>
        <dbReference type="Proteomes" id="UP001598300"/>
    </source>
</evidence>
<organism evidence="1 2">
    <name type="scientific">Streptomyces bacillaris</name>
    <dbReference type="NCBI Taxonomy" id="68179"/>
    <lineage>
        <taxon>Bacteria</taxon>
        <taxon>Bacillati</taxon>
        <taxon>Actinomycetota</taxon>
        <taxon>Actinomycetes</taxon>
        <taxon>Kitasatosporales</taxon>
        <taxon>Streptomycetaceae</taxon>
        <taxon>Streptomyces</taxon>
    </lineage>
</organism>
<name>A0ABW6DQ11_9ACTN</name>
<protein>
    <submittedName>
        <fullName evidence="1">Uncharacterized protein</fullName>
    </submittedName>
</protein>
<gene>
    <name evidence="1" type="ORF">ACFWR3_07520</name>
</gene>
<comment type="caution">
    <text evidence="1">The sequence shown here is derived from an EMBL/GenBank/DDBJ whole genome shotgun (WGS) entry which is preliminary data.</text>
</comment>
<sequence length="83" mass="9658">MTAPNPMGCHWCGIDQRTHGRQWTPDAGWHTWTQPTQEQIKNRMRARRSARTERIRHSGPDTKFCVLCLSGEHQRIDATSDEE</sequence>
<dbReference type="Proteomes" id="UP001598300">
    <property type="component" value="Unassembled WGS sequence"/>
</dbReference>